<dbReference type="GO" id="GO:0000150">
    <property type="term" value="F:DNA strand exchange activity"/>
    <property type="evidence" value="ECO:0007669"/>
    <property type="project" value="TreeGrafter"/>
</dbReference>
<evidence type="ECO:0000256" key="2">
    <source>
        <dbReference type="ARBA" id="ARBA00022840"/>
    </source>
</evidence>
<evidence type="ECO:0000313" key="5">
    <source>
        <dbReference type="Proteomes" id="UP000574390"/>
    </source>
</evidence>
<dbReference type="Proteomes" id="UP000574390">
    <property type="component" value="Unassembled WGS sequence"/>
</dbReference>
<feature type="domain" description="RecA family profile 1" evidence="3">
    <location>
        <begin position="1"/>
        <end position="93"/>
    </location>
</feature>
<dbReference type="Gene3D" id="3.40.50.300">
    <property type="entry name" value="P-loop containing nucleotide triphosphate hydrolases"/>
    <property type="match status" value="1"/>
</dbReference>
<dbReference type="EMBL" id="JABANM010020185">
    <property type="protein sequence ID" value="KAF4723270.1"/>
    <property type="molecule type" value="Genomic_DNA"/>
</dbReference>
<dbReference type="PROSITE" id="PS50162">
    <property type="entry name" value="RECA_2"/>
    <property type="match status" value="1"/>
</dbReference>
<dbReference type="GO" id="GO:0003697">
    <property type="term" value="F:single-stranded DNA binding"/>
    <property type="evidence" value="ECO:0007669"/>
    <property type="project" value="TreeGrafter"/>
</dbReference>
<reference evidence="4 5" key="1">
    <citation type="submission" date="2020-04" db="EMBL/GenBank/DDBJ databases">
        <title>Perkinsus olseni comparative genomics.</title>
        <authorList>
            <person name="Bogema D.R."/>
        </authorList>
    </citation>
    <scope>NUCLEOTIDE SEQUENCE [LARGE SCALE GENOMIC DNA]</scope>
    <source>
        <strain evidence="4">ATCC PRA-205</strain>
    </source>
</reference>
<evidence type="ECO:0000256" key="1">
    <source>
        <dbReference type="ARBA" id="ARBA00022741"/>
    </source>
</evidence>
<dbReference type="PANTHER" id="PTHR22942:SF30">
    <property type="entry name" value="MEIOTIC RECOMBINATION PROTEIN DMC1_LIM15 HOMOLOG"/>
    <property type="match status" value="1"/>
</dbReference>
<keyword evidence="1" id="KW-0547">Nucleotide-binding</keyword>
<dbReference type="GO" id="GO:0000730">
    <property type="term" value="P:DNA recombinase assembly"/>
    <property type="evidence" value="ECO:0007669"/>
    <property type="project" value="TreeGrafter"/>
</dbReference>
<dbReference type="GO" id="GO:0042148">
    <property type="term" value="P:DNA strand invasion"/>
    <property type="evidence" value="ECO:0007669"/>
    <property type="project" value="TreeGrafter"/>
</dbReference>
<dbReference type="SUPFAM" id="SSF52540">
    <property type="entry name" value="P-loop containing nucleoside triphosphate hydrolases"/>
    <property type="match status" value="1"/>
</dbReference>
<dbReference type="InterPro" id="IPR027417">
    <property type="entry name" value="P-loop_NTPase"/>
</dbReference>
<name>A0A7J6RU36_PEROL</name>
<evidence type="ECO:0000313" key="4">
    <source>
        <dbReference type="EMBL" id="KAF4723270.1"/>
    </source>
</evidence>
<dbReference type="Pfam" id="PF08423">
    <property type="entry name" value="Rad51"/>
    <property type="match status" value="1"/>
</dbReference>
<protein>
    <submittedName>
        <fullName evidence="4">Structural maintenance of chromosomes protein 2</fullName>
    </submittedName>
</protein>
<sequence length="93" mass="9811">MIRITTGCPSIDALLQGGVETGSITEIFGESRSGKSQFCHALCVAAQLPVSQGGAAGRSLYIDTEGTFRPERLADMGQKWGLVLLPLSLFAVL</sequence>
<dbReference type="GO" id="GO:0003690">
    <property type="term" value="F:double-stranded DNA binding"/>
    <property type="evidence" value="ECO:0007669"/>
    <property type="project" value="TreeGrafter"/>
</dbReference>
<dbReference type="InterPro" id="IPR013632">
    <property type="entry name" value="Rad51_C"/>
</dbReference>
<proteinExistence type="predicted"/>
<dbReference type="InterPro" id="IPR020588">
    <property type="entry name" value="RecA_ATP-bd"/>
</dbReference>
<comment type="caution">
    <text evidence="4">The sequence shown here is derived from an EMBL/GenBank/DDBJ whole genome shotgun (WGS) entry which is preliminary data.</text>
</comment>
<organism evidence="4 5">
    <name type="scientific">Perkinsus olseni</name>
    <name type="common">Perkinsus atlanticus</name>
    <dbReference type="NCBI Taxonomy" id="32597"/>
    <lineage>
        <taxon>Eukaryota</taxon>
        <taxon>Sar</taxon>
        <taxon>Alveolata</taxon>
        <taxon>Perkinsozoa</taxon>
        <taxon>Perkinsea</taxon>
        <taxon>Perkinsida</taxon>
        <taxon>Perkinsidae</taxon>
        <taxon>Perkinsus</taxon>
    </lineage>
</organism>
<evidence type="ECO:0000259" key="3">
    <source>
        <dbReference type="PROSITE" id="PS50162"/>
    </source>
</evidence>
<dbReference type="AlphaFoldDB" id="A0A7J6RU36"/>
<keyword evidence="2" id="KW-0067">ATP-binding</keyword>
<dbReference type="PANTHER" id="PTHR22942">
    <property type="entry name" value="RECA/RAD51/RADA DNA STRAND-PAIRING FAMILY MEMBER"/>
    <property type="match status" value="1"/>
</dbReference>
<dbReference type="GO" id="GO:0006312">
    <property type="term" value="P:mitotic recombination"/>
    <property type="evidence" value="ECO:0007669"/>
    <property type="project" value="TreeGrafter"/>
</dbReference>
<dbReference type="GO" id="GO:0005524">
    <property type="term" value="F:ATP binding"/>
    <property type="evidence" value="ECO:0007669"/>
    <property type="project" value="UniProtKB-KW"/>
</dbReference>
<dbReference type="GO" id="GO:0140664">
    <property type="term" value="F:ATP-dependent DNA damage sensor activity"/>
    <property type="evidence" value="ECO:0007669"/>
    <property type="project" value="InterPro"/>
</dbReference>
<gene>
    <name evidence="4" type="primary">SMC2_3</name>
    <name evidence="4" type="ORF">FOZ62_010673</name>
</gene>
<accession>A0A7J6RU36</accession>